<gene>
    <name evidence="3" type="ORF">BJ322DRAFT_520529</name>
</gene>
<accession>A0A9P6L0T0</accession>
<dbReference type="EMBL" id="WIUZ02000028">
    <property type="protein sequence ID" value="KAF9777733.1"/>
    <property type="molecule type" value="Genomic_DNA"/>
</dbReference>
<dbReference type="PANTHER" id="PTHR47431">
    <property type="entry name" value="ZN(II)2CYS6 TRANSCRIPTION FACTOR (EUROFUNG)-RELATED"/>
    <property type="match status" value="1"/>
</dbReference>
<evidence type="ECO:0000313" key="3">
    <source>
        <dbReference type="EMBL" id="KAF9777733.1"/>
    </source>
</evidence>
<dbReference type="InterPro" id="IPR036864">
    <property type="entry name" value="Zn2-C6_fun-type_DNA-bd_sf"/>
</dbReference>
<dbReference type="SMART" id="SM00066">
    <property type="entry name" value="GAL4"/>
    <property type="match status" value="2"/>
</dbReference>
<protein>
    <recommendedName>
        <fullName evidence="2">Zn(2)-C6 fungal-type domain-containing protein</fullName>
    </recommendedName>
</protein>
<dbReference type="CDD" id="cd00067">
    <property type="entry name" value="GAL4"/>
    <property type="match status" value="2"/>
</dbReference>
<dbReference type="GO" id="GO:0000981">
    <property type="term" value="F:DNA-binding transcription factor activity, RNA polymerase II-specific"/>
    <property type="evidence" value="ECO:0007669"/>
    <property type="project" value="InterPro"/>
</dbReference>
<evidence type="ECO:0000259" key="2">
    <source>
        <dbReference type="PROSITE" id="PS50048"/>
    </source>
</evidence>
<reference evidence="3" key="1">
    <citation type="journal article" date="2020" name="Nat. Commun.">
        <title>Large-scale genome sequencing of mycorrhizal fungi provides insights into the early evolution of symbiotic traits.</title>
        <authorList>
            <person name="Miyauchi S."/>
            <person name="Kiss E."/>
            <person name="Kuo A."/>
            <person name="Drula E."/>
            <person name="Kohler A."/>
            <person name="Sanchez-Garcia M."/>
            <person name="Morin E."/>
            <person name="Andreopoulos B."/>
            <person name="Barry K.W."/>
            <person name="Bonito G."/>
            <person name="Buee M."/>
            <person name="Carver A."/>
            <person name="Chen C."/>
            <person name="Cichocki N."/>
            <person name="Clum A."/>
            <person name="Culley D."/>
            <person name="Crous P.W."/>
            <person name="Fauchery L."/>
            <person name="Girlanda M."/>
            <person name="Hayes R.D."/>
            <person name="Keri Z."/>
            <person name="LaButti K."/>
            <person name="Lipzen A."/>
            <person name="Lombard V."/>
            <person name="Magnuson J."/>
            <person name="Maillard F."/>
            <person name="Murat C."/>
            <person name="Nolan M."/>
            <person name="Ohm R.A."/>
            <person name="Pangilinan J."/>
            <person name="Pereira M.F."/>
            <person name="Perotto S."/>
            <person name="Peter M."/>
            <person name="Pfister S."/>
            <person name="Riley R."/>
            <person name="Sitrit Y."/>
            <person name="Stielow J.B."/>
            <person name="Szollosi G."/>
            <person name="Zifcakova L."/>
            <person name="Stursova M."/>
            <person name="Spatafora J.W."/>
            <person name="Tedersoo L."/>
            <person name="Vaario L.M."/>
            <person name="Yamada A."/>
            <person name="Yan M."/>
            <person name="Wang P."/>
            <person name="Xu J."/>
            <person name="Bruns T."/>
            <person name="Baldrian P."/>
            <person name="Vilgalys R."/>
            <person name="Dunand C."/>
            <person name="Henrissat B."/>
            <person name="Grigoriev I.V."/>
            <person name="Hibbett D."/>
            <person name="Nagy L.G."/>
            <person name="Martin F.M."/>
        </authorList>
    </citation>
    <scope>NUCLEOTIDE SEQUENCE</scope>
    <source>
        <strain evidence="3">UH-Tt-Lm1</strain>
    </source>
</reference>
<dbReference type="InterPro" id="IPR001138">
    <property type="entry name" value="Zn2Cys6_DnaBD"/>
</dbReference>
<dbReference type="OrthoDB" id="2123952at2759"/>
<sequence length="773" mass="86724">MIDAKKANINASNSSDLTDPLPIPPMSMLRPLTCIPCRARKVKCDSGVPHCNRCVRTNRSKSCTYDLTLPAKRKVSALQKGEACIPCRTKKKRCDATRPVCQRCTVARYQDQCLYDAAPPDSPIELSPSQTRRILARQTSLSGDTPHARLSPTPNYGQDSLYTGRQSSHVPTTPQQPDDPMDQGEGVSQLLPLRDVQPTASTSLVPAQPPQKRTDIFQPRATQSHYRPQKTYRDQNRPHPSNENGQAGSSVVIRSSALVPSSPLLKSTVSNSRASEQYPIQADPTSPYYTFQDTRLIPNPIVRIFMENATNPRMFSLQNISPDTLSLLFRFEFVSHLVQFALFLPVAKLQAIILGDTSGTFVHPCIVHLANLMGCHLHQDNRLDYGLNHLELLHLNTVCHTLEEMDRDPEQQFQPRFHIPGQTRHPVPVEPNPKMQGEAEDPFTYAQIRFLLFLYALLWRSTNVASRLLRSVFYIVERNDLRFVPEYKLAQFQHGHGSHAEPVVGHGGGGVAPLPEFSESDYERVVFLSSLIGADAGLQLFGLERRAELSWLDLERQFFDELPVVYPALSQMPLVWRDRGLLLLNHATSLQKQHIGGKDVIQSCKDLLSSHFIMIEGLPKIIALHHDDQEGLLILRCSAIVVHTAMAVLLRTLSQALAAGQGDSAALADDQAPPMVYRRRCRKSLKEAIKITRRLADADFPFIDVTMSVRPSVMLVIFPFTSSFCRCAGFRSLRSPPSWITRTSRWGSALRGIHLLLRSRPLRRVRRLGVPSR</sequence>
<name>A0A9P6L0T0_9AGAM</name>
<feature type="compositionally biased region" description="Polar residues" evidence="1">
    <location>
        <begin position="238"/>
        <end position="249"/>
    </location>
</feature>
<feature type="region of interest" description="Disordered" evidence="1">
    <location>
        <begin position="200"/>
        <end position="249"/>
    </location>
</feature>
<dbReference type="Gene3D" id="4.10.240.10">
    <property type="entry name" value="Zn(2)-C6 fungal-type DNA-binding domain"/>
    <property type="match status" value="2"/>
</dbReference>
<dbReference type="SUPFAM" id="SSF57701">
    <property type="entry name" value="Zn2/Cys6 DNA-binding domain"/>
    <property type="match status" value="2"/>
</dbReference>
<feature type="domain" description="Zn(2)-C6 fungal-type" evidence="2">
    <location>
        <begin position="33"/>
        <end position="65"/>
    </location>
</feature>
<feature type="region of interest" description="Disordered" evidence="1">
    <location>
        <begin position="139"/>
        <end position="186"/>
    </location>
</feature>
<dbReference type="PROSITE" id="PS00463">
    <property type="entry name" value="ZN2_CY6_FUNGAL_1"/>
    <property type="match status" value="2"/>
</dbReference>
<dbReference type="PROSITE" id="PS50048">
    <property type="entry name" value="ZN2_CY6_FUNGAL_2"/>
    <property type="match status" value="2"/>
</dbReference>
<dbReference type="Proteomes" id="UP000736335">
    <property type="component" value="Unassembled WGS sequence"/>
</dbReference>
<organism evidence="3 4">
    <name type="scientific">Thelephora terrestris</name>
    <dbReference type="NCBI Taxonomy" id="56493"/>
    <lineage>
        <taxon>Eukaryota</taxon>
        <taxon>Fungi</taxon>
        <taxon>Dikarya</taxon>
        <taxon>Basidiomycota</taxon>
        <taxon>Agaricomycotina</taxon>
        <taxon>Agaricomycetes</taxon>
        <taxon>Thelephorales</taxon>
        <taxon>Thelephoraceae</taxon>
        <taxon>Thelephora</taxon>
    </lineage>
</organism>
<evidence type="ECO:0000313" key="4">
    <source>
        <dbReference type="Proteomes" id="UP000736335"/>
    </source>
</evidence>
<proteinExistence type="predicted"/>
<reference evidence="3" key="2">
    <citation type="submission" date="2020-11" db="EMBL/GenBank/DDBJ databases">
        <authorList>
            <consortium name="DOE Joint Genome Institute"/>
            <person name="Kuo A."/>
            <person name="Miyauchi S."/>
            <person name="Kiss E."/>
            <person name="Drula E."/>
            <person name="Kohler A."/>
            <person name="Sanchez-Garcia M."/>
            <person name="Andreopoulos B."/>
            <person name="Barry K.W."/>
            <person name="Bonito G."/>
            <person name="Buee M."/>
            <person name="Carver A."/>
            <person name="Chen C."/>
            <person name="Cichocki N."/>
            <person name="Clum A."/>
            <person name="Culley D."/>
            <person name="Crous P.W."/>
            <person name="Fauchery L."/>
            <person name="Girlanda M."/>
            <person name="Hayes R."/>
            <person name="Keri Z."/>
            <person name="Labutti K."/>
            <person name="Lipzen A."/>
            <person name="Lombard V."/>
            <person name="Magnuson J."/>
            <person name="Maillard F."/>
            <person name="Morin E."/>
            <person name="Murat C."/>
            <person name="Nolan M."/>
            <person name="Ohm R."/>
            <person name="Pangilinan J."/>
            <person name="Pereira M."/>
            <person name="Perotto S."/>
            <person name="Peter M."/>
            <person name="Riley R."/>
            <person name="Sitrit Y."/>
            <person name="Stielow B."/>
            <person name="Szollosi G."/>
            <person name="Zifcakova L."/>
            <person name="Stursova M."/>
            <person name="Spatafora J.W."/>
            <person name="Tedersoo L."/>
            <person name="Vaario L.-M."/>
            <person name="Yamada A."/>
            <person name="Yan M."/>
            <person name="Wang P."/>
            <person name="Xu J."/>
            <person name="Bruns T."/>
            <person name="Baldrian P."/>
            <person name="Vilgalys R."/>
            <person name="Henrissat B."/>
            <person name="Grigoriev I.V."/>
            <person name="Hibbett D."/>
            <person name="Nagy L.G."/>
            <person name="Martin F.M."/>
        </authorList>
    </citation>
    <scope>NUCLEOTIDE SEQUENCE</scope>
    <source>
        <strain evidence="3">UH-Tt-Lm1</strain>
    </source>
</reference>
<feature type="region of interest" description="Disordered" evidence="1">
    <location>
        <begin position="1"/>
        <end position="22"/>
    </location>
</feature>
<dbReference type="Pfam" id="PF00172">
    <property type="entry name" value="Zn_clus"/>
    <property type="match status" value="2"/>
</dbReference>
<dbReference type="GO" id="GO:0008270">
    <property type="term" value="F:zinc ion binding"/>
    <property type="evidence" value="ECO:0007669"/>
    <property type="project" value="InterPro"/>
</dbReference>
<feature type="compositionally biased region" description="Polar residues" evidence="1">
    <location>
        <begin position="152"/>
        <end position="173"/>
    </location>
</feature>
<comment type="caution">
    <text evidence="3">The sequence shown here is derived from an EMBL/GenBank/DDBJ whole genome shotgun (WGS) entry which is preliminary data.</text>
</comment>
<evidence type="ECO:0000256" key="1">
    <source>
        <dbReference type="SAM" id="MobiDB-lite"/>
    </source>
</evidence>
<feature type="domain" description="Zn(2)-C6 fungal-type" evidence="2">
    <location>
        <begin position="83"/>
        <end position="115"/>
    </location>
</feature>
<dbReference type="PANTHER" id="PTHR47431:SF1">
    <property type="entry name" value="ZN(II)2CYS6 TRANSCRIPTION FACTOR (EUROFUNG)"/>
    <property type="match status" value="1"/>
</dbReference>
<dbReference type="AlphaFoldDB" id="A0A9P6L0T0"/>
<keyword evidence="4" id="KW-1185">Reference proteome</keyword>